<evidence type="ECO:0000256" key="5">
    <source>
        <dbReference type="ARBA" id="ARBA00023136"/>
    </source>
</evidence>
<dbReference type="InterPro" id="IPR013766">
    <property type="entry name" value="Thioredoxin_domain"/>
</dbReference>
<dbReference type="EMBL" id="UINC01001788">
    <property type="protein sequence ID" value="SUZ88793.1"/>
    <property type="molecule type" value="Genomic_DNA"/>
</dbReference>
<feature type="transmembrane region" description="Helical" evidence="6">
    <location>
        <begin position="153"/>
        <end position="170"/>
    </location>
</feature>
<reference evidence="8" key="1">
    <citation type="submission" date="2018-05" db="EMBL/GenBank/DDBJ databases">
        <authorList>
            <person name="Lanie J.A."/>
            <person name="Ng W.-L."/>
            <person name="Kazmierczak K.M."/>
            <person name="Andrzejewski T.M."/>
            <person name="Davidsen T.M."/>
            <person name="Wayne K.J."/>
            <person name="Tettelin H."/>
            <person name="Glass J.I."/>
            <person name="Rusch D."/>
            <person name="Podicherti R."/>
            <person name="Tsui H.-C.T."/>
            <person name="Winkler M.E."/>
        </authorList>
    </citation>
    <scope>NUCLEOTIDE SEQUENCE</scope>
</reference>
<dbReference type="GO" id="GO:0017004">
    <property type="term" value="P:cytochrome complex assembly"/>
    <property type="evidence" value="ECO:0007669"/>
    <property type="project" value="InterPro"/>
</dbReference>
<dbReference type="Gene3D" id="3.40.30.10">
    <property type="entry name" value="Glutaredoxin"/>
    <property type="match status" value="1"/>
</dbReference>
<accession>A0A381RI28</accession>
<keyword evidence="3 6" id="KW-0812">Transmembrane</keyword>
<comment type="subcellular location">
    <subcellularLocation>
        <location evidence="1">Cell membrane</location>
        <topology evidence="1">Multi-pass membrane protein</topology>
    </subcellularLocation>
</comment>
<protein>
    <recommendedName>
        <fullName evidence="7">Thioredoxin domain-containing protein</fullName>
    </recommendedName>
</protein>
<keyword evidence="5 6" id="KW-0472">Membrane</keyword>
<evidence type="ECO:0000256" key="6">
    <source>
        <dbReference type="SAM" id="Phobius"/>
    </source>
</evidence>
<keyword evidence="4 6" id="KW-1133">Transmembrane helix</keyword>
<evidence type="ECO:0000259" key="7">
    <source>
        <dbReference type="PROSITE" id="PS51352"/>
    </source>
</evidence>
<dbReference type="PROSITE" id="PS51352">
    <property type="entry name" value="THIOREDOXIN_2"/>
    <property type="match status" value="1"/>
</dbReference>
<feature type="transmembrane region" description="Helical" evidence="6">
    <location>
        <begin position="113"/>
        <end position="141"/>
    </location>
</feature>
<feature type="transmembrane region" description="Helical" evidence="6">
    <location>
        <begin position="32"/>
        <end position="53"/>
    </location>
</feature>
<dbReference type="SUPFAM" id="SSF52833">
    <property type="entry name" value="Thioredoxin-like"/>
    <property type="match status" value="1"/>
</dbReference>
<dbReference type="GO" id="GO:0045454">
    <property type="term" value="P:cell redox homeostasis"/>
    <property type="evidence" value="ECO:0007669"/>
    <property type="project" value="TreeGrafter"/>
</dbReference>
<evidence type="ECO:0000256" key="4">
    <source>
        <dbReference type="ARBA" id="ARBA00022989"/>
    </source>
</evidence>
<dbReference type="InterPro" id="IPR003834">
    <property type="entry name" value="Cyt_c_assmbl_TM_dom"/>
</dbReference>
<feature type="transmembrane region" description="Helical" evidence="6">
    <location>
        <begin position="176"/>
        <end position="191"/>
    </location>
</feature>
<dbReference type="Pfam" id="PF13899">
    <property type="entry name" value="Thioredoxin_7"/>
    <property type="match status" value="1"/>
</dbReference>
<organism evidence="8">
    <name type="scientific">marine metagenome</name>
    <dbReference type="NCBI Taxonomy" id="408172"/>
    <lineage>
        <taxon>unclassified sequences</taxon>
        <taxon>metagenomes</taxon>
        <taxon>ecological metagenomes</taxon>
    </lineage>
</organism>
<dbReference type="PANTHER" id="PTHR32234">
    <property type="entry name" value="THIOL:DISULFIDE INTERCHANGE PROTEIN DSBD"/>
    <property type="match status" value="1"/>
</dbReference>
<feature type="transmembrane region" description="Helical" evidence="6">
    <location>
        <begin position="74"/>
        <end position="107"/>
    </location>
</feature>
<feature type="transmembrane region" description="Helical" evidence="6">
    <location>
        <begin position="203"/>
        <end position="223"/>
    </location>
</feature>
<gene>
    <name evidence="8" type="ORF">METZ01_LOCUS41647</name>
</gene>
<keyword evidence="2" id="KW-1003">Cell membrane</keyword>
<evidence type="ECO:0000256" key="3">
    <source>
        <dbReference type="ARBA" id="ARBA00022692"/>
    </source>
</evidence>
<proteinExistence type="predicted"/>
<dbReference type="GO" id="GO:0015035">
    <property type="term" value="F:protein-disulfide reductase activity"/>
    <property type="evidence" value="ECO:0007669"/>
    <property type="project" value="TreeGrafter"/>
</dbReference>
<sequence length="373" mass="40466">MAYVLGTAATYAAIGAVAGATGEQLQAYFQNIWAIGLISIILTLMALSMFGLYEIQMPVFVQSILTARTSSLSAGSFGMIFLLGAVSALVVGACVSPLLISVLSIAIFHGDPYLGAGLMFSMALGMGVVLIAIGFGAGILLPRTGAWMDRVKHLFGVMLIGVAIYLLGTIPAVPVLLLWAVLLIMFGIYLVKSQAPMLKWRYAWNALGTLCIIWGMLAMFGGLNGGRNILQPVSLTLFSGEVLKDAASQKGQPQFYKVTSVAEFEQLLSDARSDGQSVILDFYADWCTDCLRMEKTTFNDPQVRTDLTPFRLLKLDVTDPSDPVGKTIKQRYGVYGPPALLFFNAQGQELLAKRLYGYLDPNRFLSLLKTLRE</sequence>
<dbReference type="Pfam" id="PF02683">
    <property type="entry name" value="DsbD_TM"/>
    <property type="match status" value="1"/>
</dbReference>
<feature type="domain" description="Thioredoxin" evidence="7">
    <location>
        <begin position="246"/>
        <end position="373"/>
    </location>
</feature>
<dbReference type="AlphaFoldDB" id="A0A381RI28"/>
<name>A0A381RI28_9ZZZZ</name>
<evidence type="ECO:0000256" key="2">
    <source>
        <dbReference type="ARBA" id="ARBA00022475"/>
    </source>
</evidence>
<dbReference type="GO" id="GO:0005886">
    <property type="term" value="C:plasma membrane"/>
    <property type="evidence" value="ECO:0007669"/>
    <property type="project" value="UniProtKB-SubCell"/>
</dbReference>
<dbReference type="PANTHER" id="PTHR32234:SF0">
    <property type="entry name" value="THIOL:DISULFIDE INTERCHANGE PROTEIN DSBD"/>
    <property type="match status" value="1"/>
</dbReference>
<evidence type="ECO:0000256" key="1">
    <source>
        <dbReference type="ARBA" id="ARBA00004651"/>
    </source>
</evidence>
<evidence type="ECO:0000313" key="8">
    <source>
        <dbReference type="EMBL" id="SUZ88793.1"/>
    </source>
</evidence>
<dbReference type="InterPro" id="IPR036249">
    <property type="entry name" value="Thioredoxin-like_sf"/>
</dbReference>